<protein>
    <submittedName>
        <fullName evidence="2">Uncharacterized protein</fullName>
    </submittedName>
</protein>
<dbReference type="AlphaFoldDB" id="A0A6S7ILN4"/>
<evidence type="ECO:0000313" key="2">
    <source>
        <dbReference type="EMBL" id="CAB4003518.1"/>
    </source>
</evidence>
<accession>A0A6S7ILN4</accession>
<comment type="caution">
    <text evidence="2">The sequence shown here is derived from an EMBL/GenBank/DDBJ whole genome shotgun (WGS) entry which is preliminary data.</text>
</comment>
<sequence>MGNNCVKKHIQLPDDCVKDEKHKIAQPGKSSKTSGSFGHRRLGSTASTVSGDDIKLVWANSKDSSNLFDQLGAKDIFKRFNNFLESWKCWQDEERQCKEMLGFDLDMKLVESLCVIPSGMRLGLGCGSMTEDYDFYLDIDPIIQLRRGDLSGFVKILEYLETSHGVSYKLPAGMQQLDNPEQLKEALMLVKSAVLALKSYGSTITNYIMQQGHNVETVVSNKQSANPTLVIFPRKPITKMKVREMDEKTFMKLNKGDDDEKYIEISLK</sequence>
<organism evidence="2 3">
    <name type="scientific">Paramuricea clavata</name>
    <name type="common">Red gorgonian</name>
    <name type="synonym">Violescent sea-whip</name>
    <dbReference type="NCBI Taxonomy" id="317549"/>
    <lineage>
        <taxon>Eukaryota</taxon>
        <taxon>Metazoa</taxon>
        <taxon>Cnidaria</taxon>
        <taxon>Anthozoa</taxon>
        <taxon>Octocorallia</taxon>
        <taxon>Malacalcyonacea</taxon>
        <taxon>Plexauridae</taxon>
        <taxon>Paramuricea</taxon>
    </lineage>
</organism>
<feature type="region of interest" description="Disordered" evidence="1">
    <location>
        <begin position="21"/>
        <end position="46"/>
    </location>
</feature>
<dbReference type="OrthoDB" id="5950353at2759"/>
<proteinExistence type="predicted"/>
<keyword evidence="3" id="KW-1185">Reference proteome</keyword>
<dbReference type="Proteomes" id="UP001152795">
    <property type="component" value="Unassembled WGS sequence"/>
</dbReference>
<gene>
    <name evidence="2" type="ORF">PACLA_8A057704</name>
</gene>
<evidence type="ECO:0000256" key="1">
    <source>
        <dbReference type="SAM" id="MobiDB-lite"/>
    </source>
</evidence>
<name>A0A6S7ILN4_PARCT</name>
<dbReference type="EMBL" id="CACRXK020004649">
    <property type="protein sequence ID" value="CAB4003518.1"/>
    <property type="molecule type" value="Genomic_DNA"/>
</dbReference>
<reference evidence="2" key="1">
    <citation type="submission" date="2020-04" db="EMBL/GenBank/DDBJ databases">
        <authorList>
            <person name="Alioto T."/>
            <person name="Alioto T."/>
            <person name="Gomez Garrido J."/>
        </authorList>
    </citation>
    <scope>NUCLEOTIDE SEQUENCE</scope>
    <source>
        <strain evidence="2">A484AB</strain>
    </source>
</reference>
<evidence type="ECO:0000313" key="3">
    <source>
        <dbReference type="Proteomes" id="UP001152795"/>
    </source>
</evidence>